<dbReference type="Pfam" id="PF06995">
    <property type="entry name" value="Phage_P2_GpU"/>
    <property type="match status" value="1"/>
</dbReference>
<evidence type="ECO:0000313" key="1">
    <source>
        <dbReference type="EMBL" id="MBD8890888.1"/>
    </source>
</evidence>
<keyword evidence="2" id="KW-1185">Reference proteome</keyword>
<dbReference type="RefSeq" id="WP_192147030.1">
    <property type="nucleotide sequence ID" value="NZ_JACYXI010000002.1"/>
</dbReference>
<name>A0ABR9CJ80_9HYPH</name>
<accession>A0ABR9CJ80</accession>
<gene>
    <name evidence="1" type="ORF">IG616_04980</name>
</gene>
<comment type="caution">
    <text evidence="1">The sequence shown here is derived from an EMBL/GenBank/DDBJ whole genome shotgun (WGS) entry which is preliminary data.</text>
</comment>
<proteinExistence type="predicted"/>
<evidence type="ECO:0000313" key="2">
    <source>
        <dbReference type="Proteomes" id="UP000632063"/>
    </source>
</evidence>
<reference evidence="1 2" key="2">
    <citation type="journal article" date="2021" name="Int. J. Syst. Evol. Microbiol.">
        <title>Roseibium litorale sp. nov., isolated from a tidal flat sediment and proposal for the reclassification of Labrenzia polysiphoniae as Roseibium polysiphoniae comb. nov.</title>
        <authorList>
            <person name="Liu Y."/>
            <person name="Pei T."/>
            <person name="Du J."/>
            <person name="Chao M."/>
            <person name="Deng M.R."/>
            <person name="Zhu H."/>
        </authorList>
    </citation>
    <scope>NUCLEOTIDE SEQUENCE [LARGE SCALE GENOMIC DNA]</scope>
    <source>
        <strain evidence="1 2">4C16A</strain>
    </source>
</reference>
<protein>
    <submittedName>
        <fullName evidence="1">Phage tail protein</fullName>
    </submittedName>
</protein>
<reference evidence="2" key="1">
    <citation type="submission" date="2020-09" db="EMBL/GenBank/DDBJ databases">
        <title>The genome sequence of strain Labrenzia suaedae 4C16A.</title>
        <authorList>
            <person name="Liu Y."/>
        </authorList>
    </citation>
    <scope>NUCLEOTIDE SEQUENCE [LARGE SCALE GENOMIC DNA]</scope>
    <source>
        <strain evidence="2">4C16A</strain>
    </source>
</reference>
<sequence length="138" mass="15162">MQRPLAALSGGGTFIFAPLQGSYEELSQTWSASWARHDVIGAPAVRQFTGPDDRELSIRGSIWPEIQLPGLWRIEALAGVAESGRPVTFILASGRVVGRFVIEEVTKDEALIEGLGYPGEIQFELRMVRYTGGISWPF</sequence>
<dbReference type="EMBL" id="JACYXI010000002">
    <property type="protein sequence ID" value="MBD8890888.1"/>
    <property type="molecule type" value="Genomic_DNA"/>
</dbReference>
<dbReference type="Proteomes" id="UP000632063">
    <property type="component" value="Unassembled WGS sequence"/>
</dbReference>
<dbReference type="InterPro" id="IPR009734">
    <property type="entry name" value="Myoviridae_GpU"/>
</dbReference>
<organism evidence="1 2">
    <name type="scientific">Roseibium litorale</name>
    <dbReference type="NCBI Taxonomy" id="2803841"/>
    <lineage>
        <taxon>Bacteria</taxon>
        <taxon>Pseudomonadati</taxon>
        <taxon>Pseudomonadota</taxon>
        <taxon>Alphaproteobacteria</taxon>
        <taxon>Hyphomicrobiales</taxon>
        <taxon>Stappiaceae</taxon>
        <taxon>Roseibium</taxon>
    </lineage>
</organism>